<gene>
    <name evidence="3" type="ORF">RND81_05G025500</name>
</gene>
<name>A0AAW1KTT0_SAPOF</name>
<accession>A0AAW1KTT0</accession>
<dbReference type="Pfam" id="PF26175">
    <property type="entry name" value="HTH_FAR1"/>
    <property type="match status" value="1"/>
</dbReference>
<evidence type="ECO:0000313" key="4">
    <source>
        <dbReference type="Proteomes" id="UP001443914"/>
    </source>
</evidence>
<dbReference type="PANTHER" id="PTHR47718">
    <property type="entry name" value="OS01G0519700 PROTEIN"/>
    <property type="match status" value="1"/>
</dbReference>
<dbReference type="Proteomes" id="UP001443914">
    <property type="component" value="Unassembled WGS sequence"/>
</dbReference>
<dbReference type="InterPro" id="IPR058778">
    <property type="entry name" value="HTH_FAR1-11-like"/>
</dbReference>
<dbReference type="PANTHER" id="PTHR47718:SF9">
    <property type="entry name" value="PROTEIN FAR1-RELATED SEQUENCE"/>
    <property type="match status" value="1"/>
</dbReference>
<feature type="domain" description="FAR1-related sequence 11-like HTH-like" evidence="2">
    <location>
        <begin position="1"/>
        <end position="31"/>
    </location>
</feature>
<keyword evidence="4" id="KW-1185">Reference proteome</keyword>
<dbReference type="EMBL" id="JBDFQZ010000005">
    <property type="protein sequence ID" value="KAK9723791.1"/>
    <property type="molecule type" value="Genomic_DNA"/>
</dbReference>
<reference evidence="3" key="1">
    <citation type="submission" date="2024-03" db="EMBL/GenBank/DDBJ databases">
        <title>WGS assembly of Saponaria officinalis var. Norfolk2.</title>
        <authorList>
            <person name="Jenkins J."/>
            <person name="Shu S."/>
            <person name="Grimwood J."/>
            <person name="Barry K."/>
            <person name="Goodstein D."/>
            <person name="Schmutz J."/>
            <person name="Leebens-Mack J."/>
            <person name="Osbourn A."/>
        </authorList>
    </citation>
    <scope>NUCLEOTIDE SEQUENCE [LARGE SCALE GENOMIC DNA]</scope>
    <source>
        <strain evidence="3">JIC</strain>
    </source>
</reference>
<dbReference type="InterPro" id="IPR018289">
    <property type="entry name" value="MULE_transposase_dom"/>
</dbReference>
<evidence type="ECO:0008006" key="5">
    <source>
        <dbReference type="Google" id="ProtNLM"/>
    </source>
</evidence>
<dbReference type="Pfam" id="PF10551">
    <property type="entry name" value="MULE"/>
    <property type="match status" value="1"/>
</dbReference>
<evidence type="ECO:0000259" key="2">
    <source>
        <dbReference type="Pfam" id="PF26175"/>
    </source>
</evidence>
<organism evidence="3 4">
    <name type="scientific">Saponaria officinalis</name>
    <name type="common">Common soapwort</name>
    <name type="synonym">Lychnis saponaria</name>
    <dbReference type="NCBI Taxonomy" id="3572"/>
    <lineage>
        <taxon>Eukaryota</taxon>
        <taxon>Viridiplantae</taxon>
        <taxon>Streptophyta</taxon>
        <taxon>Embryophyta</taxon>
        <taxon>Tracheophyta</taxon>
        <taxon>Spermatophyta</taxon>
        <taxon>Magnoliopsida</taxon>
        <taxon>eudicotyledons</taxon>
        <taxon>Gunneridae</taxon>
        <taxon>Pentapetalae</taxon>
        <taxon>Caryophyllales</taxon>
        <taxon>Caryophyllaceae</taxon>
        <taxon>Caryophylleae</taxon>
        <taxon>Saponaria</taxon>
    </lineage>
</organism>
<dbReference type="AlphaFoldDB" id="A0AAW1KTT0"/>
<protein>
    <recommendedName>
        <fullName evidence="5">Protein FAR1-RELATED SEQUENCE</fullName>
    </recommendedName>
</protein>
<comment type="caution">
    <text evidence="3">The sequence shown here is derived from an EMBL/GenBank/DDBJ whole genome shotgun (WGS) entry which is preliminary data.</text>
</comment>
<proteinExistence type="predicted"/>
<evidence type="ECO:0000259" key="1">
    <source>
        <dbReference type="Pfam" id="PF10551"/>
    </source>
</evidence>
<evidence type="ECO:0000313" key="3">
    <source>
        <dbReference type="EMBL" id="KAK9723791.1"/>
    </source>
</evidence>
<sequence length="306" mass="36106">MRVMELQKNVKHGELPFFQKDVHNFFSRIQRENLDNDAVDLLEYCKSAKNENPSFQFDFTVDSENRLENIFWSLAHCFDLYQEYGDSTGFDTTYRVNSYDMPIGIFIGIDNHGRTILFGCALLRNETIATFCWLMKTFVTLIGKSPKTIITDQDPWMTQAISREMSFTKHAFCIWHITSKFSSWFTSLLRYQYSHLCAAFYRLYKLDNVEDFEREWPLLVSTFNLQENKHVRGLYEIKKSWVPAYLRDHFLDGMTTMGRCESINCFVKRFTTSRSCLTQLIKQVDLAVEDIGQTQLRHTMLDTYRG</sequence>
<feature type="domain" description="MULE transposase" evidence="1">
    <location>
        <begin position="89"/>
        <end position="179"/>
    </location>
</feature>